<keyword evidence="3" id="KW-0645">Protease</keyword>
<proteinExistence type="inferred from homology"/>
<keyword evidence="3" id="KW-0788">Thiol protease</keyword>
<gene>
    <name evidence="5" type="ORF">RDB_LOCUS136850</name>
</gene>
<evidence type="ECO:0000256" key="3">
    <source>
        <dbReference type="ARBA" id="ARBA00022807"/>
    </source>
</evidence>
<keyword evidence="3" id="KW-0378">Hydrolase</keyword>
<feature type="non-terminal residue" evidence="5">
    <location>
        <position position="417"/>
    </location>
</feature>
<dbReference type="Pfam" id="PF00656">
    <property type="entry name" value="Peptidase_C14"/>
    <property type="match status" value="1"/>
</dbReference>
<dbReference type="PANTHER" id="PTHR48104:SF30">
    <property type="entry name" value="METACASPASE-1"/>
    <property type="match status" value="1"/>
</dbReference>
<dbReference type="PANTHER" id="PTHR48104">
    <property type="entry name" value="METACASPASE-4"/>
    <property type="match status" value="1"/>
</dbReference>
<protein>
    <recommendedName>
        <fullName evidence="4">Peptidase C14 caspase domain-containing protein</fullName>
    </recommendedName>
</protein>
<evidence type="ECO:0000259" key="4">
    <source>
        <dbReference type="Pfam" id="PF00656"/>
    </source>
</evidence>
<dbReference type="Proteomes" id="UP000663846">
    <property type="component" value="Unassembled WGS sequence"/>
</dbReference>
<organism evidence="5 6">
    <name type="scientific">Rhizoctonia solani</name>
    <dbReference type="NCBI Taxonomy" id="456999"/>
    <lineage>
        <taxon>Eukaryota</taxon>
        <taxon>Fungi</taxon>
        <taxon>Dikarya</taxon>
        <taxon>Basidiomycota</taxon>
        <taxon>Agaricomycotina</taxon>
        <taxon>Agaricomycetes</taxon>
        <taxon>Cantharellales</taxon>
        <taxon>Ceratobasidiaceae</taxon>
        <taxon>Rhizoctonia</taxon>
    </lineage>
</organism>
<dbReference type="InterPro" id="IPR029030">
    <property type="entry name" value="Caspase-like_dom_sf"/>
</dbReference>
<name>A0A8H3B1L1_9AGAM</name>
<dbReference type="GO" id="GO:0006508">
    <property type="term" value="P:proteolysis"/>
    <property type="evidence" value="ECO:0007669"/>
    <property type="project" value="InterPro"/>
</dbReference>
<dbReference type="GO" id="GO:0006915">
    <property type="term" value="P:apoptotic process"/>
    <property type="evidence" value="ECO:0007669"/>
    <property type="project" value="UniProtKB-KW"/>
</dbReference>
<dbReference type="GO" id="GO:0005737">
    <property type="term" value="C:cytoplasm"/>
    <property type="evidence" value="ECO:0007669"/>
    <property type="project" value="TreeGrafter"/>
</dbReference>
<dbReference type="Gene3D" id="3.40.50.1460">
    <property type="match status" value="1"/>
</dbReference>
<comment type="similarity">
    <text evidence="1">Belongs to the peptidase C14B family.</text>
</comment>
<keyword evidence="2" id="KW-0053">Apoptosis</keyword>
<evidence type="ECO:0000313" key="6">
    <source>
        <dbReference type="Proteomes" id="UP000663846"/>
    </source>
</evidence>
<evidence type="ECO:0000256" key="1">
    <source>
        <dbReference type="ARBA" id="ARBA00009005"/>
    </source>
</evidence>
<dbReference type="GO" id="GO:0004197">
    <property type="term" value="F:cysteine-type endopeptidase activity"/>
    <property type="evidence" value="ECO:0007669"/>
    <property type="project" value="InterPro"/>
</dbReference>
<evidence type="ECO:0000313" key="5">
    <source>
        <dbReference type="EMBL" id="CAE6445230.1"/>
    </source>
</evidence>
<reference evidence="5" key="1">
    <citation type="submission" date="2021-01" db="EMBL/GenBank/DDBJ databases">
        <authorList>
            <person name="Kaushik A."/>
        </authorList>
    </citation>
    <scope>NUCLEOTIDE SEQUENCE</scope>
    <source>
        <strain evidence="5">AG1-1C</strain>
    </source>
</reference>
<accession>A0A8H3B1L1</accession>
<feature type="domain" description="Peptidase C14 caspase" evidence="4">
    <location>
        <begin position="76"/>
        <end position="310"/>
    </location>
</feature>
<dbReference type="EMBL" id="CAJMWS010000457">
    <property type="protein sequence ID" value="CAE6445230.1"/>
    <property type="molecule type" value="Genomic_DNA"/>
</dbReference>
<dbReference type="InterPro" id="IPR011600">
    <property type="entry name" value="Pept_C14_caspase"/>
</dbReference>
<sequence length="417" mass="45349">MACRFVKYVRGRTCGNRALVGVHHHLAHFSSQADSMIGSKILIQRLIDSSDQTWSNLEVQQTEIVTKTNNVKPPLHALIIGINKYKANLHLAAAVPDALAFKSFLADDLCIPEEQITVLLDEQAKRADLIKAFQDLARPDNGINRGDPILIYYAGHGSEIDPPPDRAANSPLVQCIVPQDTSKEAGVVPIPDFTIGALVHRISLEKGNNITLIFDCCYSAGSSRATLEDARFVDKADLPELPASPDIDFIQDALSGTPNVVDLFSLGFGLEDMDSYVMLAACGHGEVAFENRVENRGYFSSVLLKLLRSVQIDCLTYEGCIQSLPALCTRQPQNPVCKGQNIGRLFFNAKVQGASVSFIVIKPNGNDFYLQAGLSEGITPGDKYAIYANDVPDTSNASLGTLEVDVAEPFISRLKDA</sequence>
<evidence type="ECO:0000256" key="2">
    <source>
        <dbReference type="ARBA" id="ARBA00022703"/>
    </source>
</evidence>
<dbReference type="InterPro" id="IPR050452">
    <property type="entry name" value="Metacaspase"/>
</dbReference>
<comment type="caution">
    <text evidence="5">The sequence shown here is derived from an EMBL/GenBank/DDBJ whole genome shotgun (WGS) entry which is preliminary data.</text>
</comment>
<dbReference type="SUPFAM" id="SSF52129">
    <property type="entry name" value="Caspase-like"/>
    <property type="match status" value="1"/>
</dbReference>
<dbReference type="AlphaFoldDB" id="A0A8H3B1L1"/>